<reference evidence="2" key="1">
    <citation type="submission" date="2022-10" db="EMBL/GenBank/DDBJ databases">
        <title>The complete genomes of actinobacterial strains from the NBC collection.</title>
        <authorList>
            <person name="Joergensen T.S."/>
            <person name="Alvarez Arevalo M."/>
            <person name="Sterndorff E.B."/>
            <person name="Faurdal D."/>
            <person name="Vuksanovic O."/>
            <person name="Mourched A.-S."/>
            <person name="Charusanti P."/>
            <person name="Shaw S."/>
            <person name="Blin K."/>
            <person name="Weber T."/>
        </authorList>
    </citation>
    <scope>NUCLEOTIDE SEQUENCE</scope>
    <source>
        <strain evidence="2">NBC_01482</strain>
    </source>
</reference>
<evidence type="ECO:0000256" key="1">
    <source>
        <dbReference type="SAM" id="MobiDB-lite"/>
    </source>
</evidence>
<sequence length="88" mass="10051">MNVPVVHQDSWHRASGIGRVAGEMPAVKGHAQAYRRGCENAVREQIWMDQQAARGQGWTDAIQDDYSHQGGFSRTGEYMRYDDPRDMR</sequence>
<gene>
    <name evidence="2" type="ORF">OG563_12210</name>
</gene>
<dbReference type="RefSeq" id="WP_329413314.1">
    <property type="nucleotide sequence ID" value="NZ_CP109441.1"/>
</dbReference>
<protein>
    <submittedName>
        <fullName evidence="2">Uncharacterized protein</fullName>
    </submittedName>
</protein>
<keyword evidence="3" id="KW-1185">Reference proteome</keyword>
<evidence type="ECO:0000313" key="2">
    <source>
        <dbReference type="EMBL" id="WUV48882.1"/>
    </source>
</evidence>
<evidence type="ECO:0000313" key="3">
    <source>
        <dbReference type="Proteomes" id="UP001432062"/>
    </source>
</evidence>
<feature type="region of interest" description="Disordered" evidence="1">
    <location>
        <begin position="65"/>
        <end position="88"/>
    </location>
</feature>
<organism evidence="2 3">
    <name type="scientific">Nocardia vinacea</name>
    <dbReference type="NCBI Taxonomy" id="96468"/>
    <lineage>
        <taxon>Bacteria</taxon>
        <taxon>Bacillati</taxon>
        <taxon>Actinomycetota</taxon>
        <taxon>Actinomycetes</taxon>
        <taxon>Mycobacteriales</taxon>
        <taxon>Nocardiaceae</taxon>
        <taxon>Nocardia</taxon>
    </lineage>
</organism>
<dbReference type="EMBL" id="CP109441">
    <property type="protein sequence ID" value="WUV48882.1"/>
    <property type="molecule type" value="Genomic_DNA"/>
</dbReference>
<accession>A0ABZ1Z005</accession>
<feature type="compositionally biased region" description="Basic and acidic residues" evidence="1">
    <location>
        <begin position="77"/>
        <end position="88"/>
    </location>
</feature>
<name>A0ABZ1Z005_9NOCA</name>
<proteinExistence type="predicted"/>
<dbReference type="Proteomes" id="UP001432062">
    <property type="component" value="Chromosome"/>
</dbReference>